<dbReference type="Proteomes" id="UP001501353">
    <property type="component" value="Unassembled WGS sequence"/>
</dbReference>
<evidence type="ECO:0000259" key="6">
    <source>
        <dbReference type="PROSITE" id="PS50112"/>
    </source>
</evidence>
<dbReference type="PROSITE" id="PS50113">
    <property type="entry name" value="PAC"/>
    <property type="match status" value="2"/>
</dbReference>
<dbReference type="NCBIfam" id="TIGR00229">
    <property type="entry name" value="sensory_box"/>
    <property type="match status" value="2"/>
</dbReference>
<dbReference type="Gene3D" id="3.30.565.10">
    <property type="entry name" value="Histidine kinase-like ATPase, C-terminal domain"/>
    <property type="match status" value="1"/>
</dbReference>
<sequence length="526" mass="59420">MFDALQLPLAEAIIKDTSDGIVICDMRLPDAPIVFCNPAFTRMTGYSSQEVIGKNCRFLQKDDPNPGDKAAIRLAISKREPMRTLIRNYRRDGSMFWNELALYPLSDTSGGEHFYAATQRDVTESVQNAEKLANIRNDLEDRVRERTTELREANDLLRREIAERRRTEEALIDARATLTISQSLARLGSWSYDIASQNMTWSDEIFLALGLVPQAIEPRREAILQRTHPDDREKAASILSHSLRTGTDYNREYRVVRSNGEIRHIQTSGKIIFSSSNQPVRLVGSWLDITEHREIEQALRNTQESLRKLGAHQEHVKENERKRIAREIHDELGTLLTGIKAYQSVAVDQARRHCTVPLDTLLEANRLADEAIGTVRRVITDLRPSVLDELGIWTAVEWVAERIAQRANLILNLDIEDHLDDNGIDAERSIALFRIVQEALTNVQKHAKATSVDVQVRLVANVLRIVIKDNGIGIAPEHVDQQESWGLIGMRERIGHFGGELHIHGGSGYGTVVSIHMPLQEITDAT</sequence>
<keyword evidence="4" id="KW-0175">Coiled coil</keyword>
<evidence type="ECO:0000256" key="4">
    <source>
        <dbReference type="SAM" id="Coils"/>
    </source>
</evidence>
<evidence type="ECO:0000256" key="1">
    <source>
        <dbReference type="ARBA" id="ARBA00022679"/>
    </source>
</evidence>
<comment type="caution">
    <text evidence="8">The sequence shown here is derived from an EMBL/GenBank/DDBJ whole genome shotgun (WGS) entry which is preliminary data.</text>
</comment>
<gene>
    <name evidence="8" type="ORF">GCM10022212_16590</name>
</gene>
<evidence type="ECO:0000259" key="7">
    <source>
        <dbReference type="PROSITE" id="PS50113"/>
    </source>
</evidence>
<dbReference type="PROSITE" id="PS50112">
    <property type="entry name" value="PAS"/>
    <property type="match status" value="1"/>
</dbReference>
<dbReference type="Gene3D" id="1.20.5.1930">
    <property type="match status" value="1"/>
</dbReference>
<dbReference type="Gene3D" id="3.30.450.20">
    <property type="entry name" value="PAS domain"/>
    <property type="match status" value="2"/>
</dbReference>
<dbReference type="Pfam" id="PF02518">
    <property type="entry name" value="HATPase_c"/>
    <property type="match status" value="1"/>
</dbReference>
<keyword evidence="1" id="KW-0808">Transferase</keyword>
<feature type="coiled-coil region" evidence="4">
    <location>
        <begin position="136"/>
        <end position="170"/>
    </location>
</feature>
<dbReference type="PROSITE" id="PS50109">
    <property type="entry name" value="HIS_KIN"/>
    <property type="match status" value="1"/>
</dbReference>
<dbReference type="CDD" id="cd00130">
    <property type="entry name" value="PAS"/>
    <property type="match status" value="2"/>
</dbReference>
<evidence type="ECO:0000256" key="2">
    <source>
        <dbReference type="ARBA" id="ARBA00022777"/>
    </source>
</evidence>
<dbReference type="InterPro" id="IPR000014">
    <property type="entry name" value="PAS"/>
</dbReference>
<dbReference type="PANTHER" id="PTHR24421">
    <property type="entry name" value="NITRATE/NITRITE SENSOR PROTEIN NARX-RELATED"/>
    <property type="match status" value="1"/>
</dbReference>
<feature type="domain" description="PAC" evidence="7">
    <location>
        <begin position="249"/>
        <end position="301"/>
    </location>
</feature>
<dbReference type="Pfam" id="PF13426">
    <property type="entry name" value="PAS_9"/>
    <property type="match status" value="1"/>
</dbReference>
<dbReference type="SUPFAM" id="SSF55785">
    <property type="entry name" value="PYP-like sensor domain (PAS domain)"/>
    <property type="match status" value="2"/>
</dbReference>
<dbReference type="InterPro" id="IPR050482">
    <property type="entry name" value="Sensor_HK_TwoCompSys"/>
</dbReference>
<dbReference type="RefSeq" id="WP_344762819.1">
    <property type="nucleotide sequence ID" value="NZ_BAAAZE010000008.1"/>
</dbReference>
<evidence type="ECO:0000259" key="5">
    <source>
        <dbReference type="PROSITE" id="PS50109"/>
    </source>
</evidence>
<dbReference type="InterPro" id="IPR000700">
    <property type="entry name" value="PAS-assoc_C"/>
</dbReference>
<dbReference type="SMART" id="SM00387">
    <property type="entry name" value="HATPase_c"/>
    <property type="match status" value="1"/>
</dbReference>
<dbReference type="Pfam" id="PF08447">
    <property type="entry name" value="PAS_3"/>
    <property type="match status" value="1"/>
</dbReference>
<evidence type="ECO:0000256" key="3">
    <source>
        <dbReference type="ARBA" id="ARBA00023012"/>
    </source>
</evidence>
<keyword evidence="3" id="KW-0902">Two-component regulatory system</keyword>
<dbReference type="Gene3D" id="2.10.70.100">
    <property type="match status" value="1"/>
</dbReference>
<dbReference type="InterPro" id="IPR035965">
    <property type="entry name" value="PAS-like_dom_sf"/>
</dbReference>
<dbReference type="Pfam" id="PF07730">
    <property type="entry name" value="HisKA_3"/>
    <property type="match status" value="1"/>
</dbReference>
<dbReference type="PANTHER" id="PTHR24421:SF59">
    <property type="entry name" value="OXYGEN SENSOR HISTIDINE KINASE NREB"/>
    <property type="match status" value="1"/>
</dbReference>
<dbReference type="InterPro" id="IPR005467">
    <property type="entry name" value="His_kinase_dom"/>
</dbReference>
<dbReference type="SMART" id="SM00091">
    <property type="entry name" value="PAS"/>
    <property type="match status" value="2"/>
</dbReference>
<protein>
    <recommendedName>
        <fullName evidence="10">Histidine kinase</fullName>
    </recommendedName>
</protein>
<proteinExistence type="predicted"/>
<evidence type="ECO:0000313" key="9">
    <source>
        <dbReference type="Proteomes" id="UP001501353"/>
    </source>
</evidence>
<dbReference type="EMBL" id="BAAAZE010000008">
    <property type="protein sequence ID" value="GAA4020655.1"/>
    <property type="molecule type" value="Genomic_DNA"/>
</dbReference>
<feature type="domain" description="Histidine kinase" evidence="5">
    <location>
        <begin position="327"/>
        <end position="521"/>
    </location>
</feature>
<feature type="domain" description="PAS" evidence="6">
    <location>
        <begin position="13"/>
        <end position="79"/>
    </location>
</feature>
<organism evidence="8 9">
    <name type="scientific">Actimicrobium antarcticum</name>
    <dbReference type="NCBI Taxonomy" id="1051899"/>
    <lineage>
        <taxon>Bacteria</taxon>
        <taxon>Pseudomonadati</taxon>
        <taxon>Pseudomonadota</taxon>
        <taxon>Betaproteobacteria</taxon>
        <taxon>Burkholderiales</taxon>
        <taxon>Oxalobacteraceae</taxon>
        <taxon>Actimicrobium</taxon>
    </lineage>
</organism>
<name>A0ABP7T3R5_9BURK</name>
<keyword evidence="9" id="KW-1185">Reference proteome</keyword>
<dbReference type="SUPFAM" id="SSF55874">
    <property type="entry name" value="ATPase domain of HSP90 chaperone/DNA topoisomerase II/histidine kinase"/>
    <property type="match status" value="1"/>
</dbReference>
<dbReference type="SMART" id="SM00086">
    <property type="entry name" value="PAC"/>
    <property type="match status" value="2"/>
</dbReference>
<dbReference type="InterPro" id="IPR001610">
    <property type="entry name" value="PAC"/>
</dbReference>
<dbReference type="InterPro" id="IPR011712">
    <property type="entry name" value="Sig_transdc_His_kin_sub3_dim/P"/>
</dbReference>
<feature type="domain" description="PAC" evidence="7">
    <location>
        <begin position="82"/>
        <end position="134"/>
    </location>
</feature>
<dbReference type="InterPro" id="IPR036890">
    <property type="entry name" value="HATPase_C_sf"/>
</dbReference>
<dbReference type="CDD" id="cd16917">
    <property type="entry name" value="HATPase_UhpB-NarQ-NarX-like"/>
    <property type="match status" value="1"/>
</dbReference>
<evidence type="ECO:0008006" key="10">
    <source>
        <dbReference type="Google" id="ProtNLM"/>
    </source>
</evidence>
<keyword evidence="2" id="KW-0418">Kinase</keyword>
<accession>A0ABP7T3R5</accession>
<dbReference type="InterPro" id="IPR013655">
    <property type="entry name" value="PAS_fold_3"/>
</dbReference>
<reference evidence="9" key="1">
    <citation type="journal article" date="2019" name="Int. J. Syst. Evol. Microbiol.">
        <title>The Global Catalogue of Microorganisms (GCM) 10K type strain sequencing project: providing services to taxonomists for standard genome sequencing and annotation.</title>
        <authorList>
            <consortium name="The Broad Institute Genomics Platform"/>
            <consortium name="The Broad Institute Genome Sequencing Center for Infectious Disease"/>
            <person name="Wu L."/>
            <person name="Ma J."/>
        </authorList>
    </citation>
    <scope>NUCLEOTIDE SEQUENCE [LARGE SCALE GENOMIC DNA]</scope>
    <source>
        <strain evidence="9">JCM 16673</strain>
    </source>
</reference>
<dbReference type="InterPro" id="IPR003594">
    <property type="entry name" value="HATPase_dom"/>
</dbReference>
<evidence type="ECO:0000313" key="8">
    <source>
        <dbReference type="EMBL" id="GAA4020655.1"/>
    </source>
</evidence>